<dbReference type="AlphaFoldDB" id="A0A2D0K9A3"/>
<proteinExistence type="predicted"/>
<dbReference type="EMBL" id="NJAJ01000078">
    <property type="protein sequence ID" value="PHM60021.1"/>
    <property type="molecule type" value="Genomic_DNA"/>
</dbReference>
<evidence type="ECO:0000313" key="2">
    <source>
        <dbReference type="Proteomes" id="UP000222366"/>
    </source>
</evidence>
<dbReference type="GO" id="GO:0004070">
    <property type="term" value="F:aspartate carbamoyltransferase activity"/>
    <property type="evidence" value="ECO:0007669"/>
    <property type="project" value="UniProtKB-EC"/>
</dbReference>
<evidence type="ECO:0000313" key="1">
    <source>
        <dbReference type="EMBL" id="PHM60021.1"/>
    </source>
</evidence>
<keyword evidence="1" id="KW-0808">Transferase</keyword>
<accession>A0A2D0K9A3</accession>
<organism evidence="1 2">
    <name type="scientific">Xenorhabdus stockiae</name>
    <dbReference type="NCBI Taxonomy" id="351614"/>
    <lineage>
        <taxon>Bacteria</taxon>
        <taxon>Pseudomonadati</taxon>
        <taxon>Pseudomonadota</taxon>
        <taxon>Gammaproteobacteria</taxon>
        <taxon>Enterobacterales</taxon>
        <taxon>Morganellaceae</taxon>
        <taxon>Xenorhabdus</taxon>
    </lineage>
</organism>
<dbReference type="Proteomes" id="UP000222366">
    <property type="component" value="Unassembled WGS sequence"/>
</dbReference>
<reference evidence="1 2" key="1">
    <citation type="journal article" date="2017" name="Nat. Microbiol.">
        <title>Natural product diversity associated with the nematode symbionts Photorhabdus and Xenorhabdus.</title>
        <authorList>
            <person name="Tobias N.J."/>
            <person name="Wolff H."/>
            <person name="Djahanschiri B."/>
            <person name="Grundmann F."/>
            <person name="Kronenwerth M."/>
            <person name="Shi Y.M."/>
            <person name="Simonyi S."/>
            <person name="Grun P."/>
            <person name="Shapiro-Ilan D."/>
            <person name="Pidot S.J."/>
            <person name="Stinear T.P."/>
            <person name="Ebersberger I."/>
            <person name="Bode H.B."/>
        </authorList>
    </citation>
    <scope>NUCLEOTIDE SEQUENCE [LARGE SCALE GENOMIC DNA]</scope>
    <source>
        <strain evidence="1 2">DSM 17904</strain>
    </source>
</reference>
<gene>
    <name evidence="1" type="ORF">Xsto_04024</name>
</gene>
<keyword evidence="2" id="KW-1185">Reference proteome</keyword>
<comment type="caution">
    <text evidence="1">The sequence shown here is derived from an EMBL/GenBank/DDBJ whole genome shotgun (WGS) entry which is preliminary data.</text>
</comment>
<name>A0A2D0K9A3_9GAMM</name>
<protein>
    <submittedName>
        <fullName evidence="1">Aspartate carbamoyltransferase</fullName>
        <ecNumber evidence="1">2.1.3.2</ecNumber>
    </submittedName>
</protein>
<sequence>MPNYILHMLDEKQVSYSTHNNFGDVLPELDIMYMTRCHVLVKLLLM</sequence>
<dbReference type="EC" id="2.1.3.2" evidence="1"/>